<protein>
    <submittedName>
        <fullName evidence="2">Uncharacterized protein</fullName>
    </submittedName>
</protein>
<organism evidence="2 3">
    <name type="scientific">Schleiferilactobacillus harbinensis DSM 16991</name>
    <dbReference type="NCBI Taxonomy" id="1122147"/>
    <lineage>
        <taxon>Bacteria</taxon>
        <taxon>Bacillati</taxon>
        <taxon>Bacillota</taxon>
        <taxon>Bacilli</taxon>
        <taxon>Lactobacillales</taxon>
        <taxon>Lactobacillaceae</taxon>
        <taxon>Schleiferilactobacillus</taxon>
    </lineage>
</organism>
<name>A0A0R1XC27_9LACO</name>
<evidence type="ECO:0000256" key="1">
    <source>
        <dbReference type="SAM" id="Phobius"/>
    </source>
</evidence>
<keyword evidence="1" id="KW-0812">Transmembrane</keyword>
<dbReference type="Proteomes" id="UP000050949">
    <property type="component" value="Unassembled WGS sequence"/>
</dbReference>
<sequence length="223" mass="24117">MAVFVIHRPAAHVVNGVGDGAGEMAVVRQHWCARNDSQVFPMQSFDRQLPIQRRHHGWVFGNQYGPAGGLIQPVNHEGGAAAGCEVTGGGVHQGIAFAGVIRMHFFPRRLIDHEDIGIFVTNDETAAGGYIVILHRVVHMGEGQTDEIAGVQPRVHGLIAAVDQHTIFNAQEVLPLFGDPPRLELFSNSAAGIIRGQYNAVLICGHQVVILVFFLILLGCLQS</sequence>
<feature type="transmembrane region" description="Helical" evidence="1">
    <location>
        <begin position="198"/>
        <end position="221"/>
    </location>
</feature>
<keyword evidence="1" id="KW-0472">Membrane</keyword>
<gene>
    <name evidence="2" type="ORF">FC91_GL002375</name>
</gene>
<proteinExistence type="predicted"/>
<dbReference type="PATRIC" id="fig|1122147.4.peg.2454"/>
<evidence type="ECO:0000313" key="3">
    <source>
        <dbReference type="Proteomes" id="UP000050949"/>
    </source>
</evidence>
<keyword evidence="1" id="KW-1133">Transmembrane helix</keyword>
<reference evidence="2 3" key="1">
    <citation type="journal article" date="2015" name="Genome Announc.">
        <title>Expanding the biotechnology potential of lactobacilli through comparative genomics of 213 strains and associated genera.</title>
        <authorList>
            <person name="Sun Z."/>
            <person name="Harris H.M."/>
            <person name="McCann A."/>
            <person name="Guo C."/>
            <person name="Argimon S."/>
            <person name="Zhang W."/>
            <person name="Yang X."/>
            <person name="Jeffery I.B."/>
            <person name="Cooney J.C."/>
            <person name="Kagawa T.F."/>
            <person name="Liu W."/>
            <person name="Song Y."/>
            <person name="Salvetti E."/>
            <person name="Wrobel A."/>
            <person name="Rasinkangas P."/>
            <person name="Parkhill J."/>
            <person name="Rea M.C."/>
            <person name="O'Sullivan O."/>
            <person name="Ritari J."/>
            <person name="Douillard F.P."/>
            <person name="Paul Ross R."/>
            <person name="Yang R."/>
            <person name="Briner A.E."/>
            <person name="Felis G.E."/>
            <person name="de Vos W.M."/>
            <person name="Barrangou R."/>
            <person name="Klaenhammer T.R."/>
            <person name="Caufield P.W."/>
            <person name="Cui Y."/>
            <person name="Zhang H."/>
            <person name="O'Toole P.W."/>
        </authorList>
    </citation>
    <scope>NUCLEOTIDE SEQUENCE [LARGE SCALE GENOMIC DNA]</scope>
    <source>
        <strain evidence="2 3">DSM 16991</strain>
    </source>
</reference>
<evidence type="ECO:0000313" key="2">
    <source>
        <dbReference type="EMBL" id="KRM27711.1"/>
    </source>
</evidence>
<accession>A0A0R1XC27</accession>
<dbReference type="AlphaFoldDB" id="A0A0R1XC27"/>
<comment type="caution">
    <text evidence="2">The sequence shown here is derived from an EMBL/GenBank/DDBJ whole genome shotgun (WGS) entry which is preliminary data.</text>
</comment>
<dbReference type="EMBL" id="AZFW01000043">
    <property type="protein sequence ID" value="KRM27711.1"/>
    <property type="molecule type" value="Genomic_DNA"/>
</dbReference>